<dbReference type="AlphaFoldDB" id="A0A940DLK4"/>
<reference evidence="6" key="1">
    <citation type="submission" date="2020-10" db="EMBL/GenBank/DDBJ databases">
        <authorList>
            <person name="Gilroy R."/>
        </authorList>
    </citation>
    <scope>NUCLEOTIDE SEQUENCE</scope>
    <source>
        <strain evidence="6">3924</strain>
    </source>
</reference>
<dbReference type="GO" id="GO:0046872">
    <property type="term" value="F:metal ion binding"/>
    <property type="evidence" value="ECO:0007669"/>
    <property type="project" value="UniProtKB-KW"/>
</dbReference>
<evidence type="ECO:0000313" key="7">
    <source>
        <dbReference type="Proteomes" id="UP000712007"/>
    </source>
</evidence>
<dbReference type="GO" id="GO:0005524">
    <property type="term" value="F:ATP binding"/>
    <property type="evidence" value="ECO:0007669"/>
    <property type="project" value="UniProtKB-KW"/>
</dbReference>
<keyword evidence="2" id="KW-0547">Nucleotide-binding</keyword>
<dbReference type="FunFam" id="3.40.50.300:FF:001119">
    <property type="entry name" value="Iron-sulfur cluster carrier protein"/>
    <property type="match status" value="1"/>
</dbReference>
<evidence type="ECO:0000256" key="3">
    <source>
        <dbReference type="ARBA" id="ARBA00022840"/>
    </source>
</evidence>
<dbReference type="CDD" id="cd02037">
    <property type="entry name" value="Mrp_NBP35"/>
    <property type="match status" value="1"/>
</dbReference>
<dbReference type="Gene3D" id="3.40.50.300">
    <property type="entry name" value="P-loop containing nucleotide triphosphate hydrolases"/>
    <property type="match status" value="1"/>
</dbReference>
<dbReference type="PANTHER" id="PTHR42961:SF2">
    <property type="entry name" value="IRON-SULFUR PROTEIN NUBPL"/>
    <property type="match status" value="1"/>
</dbReference>
<dbReference type="GO" id="GO:0051539">
    <property type="term" value="F:4 iron, 4 sulfur cluster binding"/>
    <property type="evidence" value="ECO:0007669"/>
    <property type="project" value="TreeGrafter"/>
</dbReference>
<evidence type="ECO:0000256" key="1">
    <source>
        <dbReference type="ARBA" id="ARBA00022723"/>
    </source>
</evidence>
<feature type="non-terminal residue" evidence="6">
    <location>
        <position position="1"/>
    </location>
</feature>
<reference evidence="6" key="2">
    <citation type="journal article" date="2021" name="PeerJ">
        <title>Extensive microbial diversity within the chicken gut microbiome revealed by metagenomics and culture.</title>
        <authorList>
            <person name="Gilroy R."/>
            <person name="Ravi A."/>
            <person name="Getino M."/>
            <person name="Pursley I."/>
            <person name="Horton D.L."/>
            <person name="Alikhan N.F."/>
            <person name="Baker D."/>
            <person name="Gharbi K."/>
            <person name="Hall N."/>
            <person name="Watson M."/>
            <person name="Adriaenssens E.M."/>
            <person name="Foster-Nyarko E."/>
            <person name="Jarju S."/>
            <person name="Secka A."/>
            <person name="Antonio M."/>
            <person name="Oren A."/>
            <person name="Chaudhuri R.R."/>
            <person name="La Ragione R."/>
            <person name="Hildebrand F."/>
            <person name="Pallen M.J."/>
        </authorList>
    </citation>
    <scope>NUCLEOTIDE SEQUENCE</scope>
    <source>
        <strain evidence="6">3924</strain>
    </source>
</reference>
<dbReference type="InterPro" id="IPR027417">
    <property type="entry name" value="P-loop_NTPase"/>
</dbReference>
<keyword evidence="3 6" id="KW-0067">ATP-binding</keyword>
<proteinExistence type="inferred from homology"/>
<evidence type="ECO:0000256" key="5">
    <source>
        <dbReference type="ARBA" id="ARBA00023014"/>
    </source>
</evidence>
<keyword evidence="5" id="KW-0411">Iron-sulfur</keyword>
<dbReference type="InterPro" id="IPR033756">
    <property type="entry name" value="YlxH/NBP35"/>
</dbReference>
<dbReference type="EMBL" id="JADIMV010000103">
    <property type="protein sequence ID" value="MBO8440197.1"/>
    <property type="molecule type" value="Genomic_DNA"/>
</dbReference>
<dbReference type="GO" id="GO:0016226">
    <property type="term" value="P:iron-sulfur cluster assembly"/>
    <property type="evidence" value="ECO:0007669"/>
    <property type="project" value="InterPro"/>
</dbReference>
<organism evidence="6 7">
    <name type="scientific">Candidatus Aphodosoma intestinipullorum</name>
    <dbReference type="NCBI Taxonomy" id="2840674"/>
    <lineage>
        <taxon>Bacteria</taxon>
        <taxon>Pseudomonadati</taxon>
        <taxon>Bacteroidota</taxon>
        <taxon>Bacteroidia</taxon>
        <taxon>Bacteroidales</taxon>
        <taxon>Candidatus Aphodosoma</taxon>
    </lineage>
</organism>
<keyword evidence="1" id="KW-0479">Metal-binding</keyword>
<dbReference type="Proteomes" id="UP000712007">
    <property type="component" value="Unassembled WGS sequence"/>
</dbReference>
<dbReference type="InterPro" id="IPR044304">
    <property type="entry name" value="NUBPL-like"/>
</dbReference>
<comment type="caution">
    <text evidence="6">The sequence shown here is derived from an EMBL/GenBank/DDBJ whole genome shotgun (WGS) entry which is preliminary data.</text>
</comment>
<sequence>HVQQPSRPLPGVKNIIAVSSGKGGVGKSTVAANLAMSLALKGYTVGLLDADIFGPSIPKMFGIEDARPMGEEIDGRQMILPIERYGIKILSIGFFIDPDNALIWRGGMASNAIKQLINDAAWGELDYFVIDLPPGTSDIHLTLVQELDFTGAIVVSTPQQVALADARKGLQMFQNDKINVPILGLVENMAWFTPAEHPDERYYIFGREGCKQLAEERGVPLLAQIPLVQSICESGDAGAPIVVNQNSLTARAFDSLADAVIDRIEELKH</sequence>
<dbReference type="InterPro" id="IPR019591">
    <property type="entry name" value="Mrp/NBP35_ATP-bd"/>
</dbReference>
<accession>A0A940DLK4</accession>
<dbReference type="GO" id="GO:0140663">
    <property type="term" value="F:ATP-dependent FeS chaperone activity"/>
    <property type="evidence" value="ECO:0007669"/>
    <property type="project" value="InterPro"/>
</dbReference>
<name>A0A940DLK4_9BACT</name>
<protein>
    <submittedName>
        <fullName evidence="6">Mrp/NBP35 family ATP-binding protein</fullName>
    </submittedName>
</protein>
<keyword evidence="4" id="KW-0408">Iron</keyword>
<dbReference type="HAMAP" id="MF_02040">
    <property type="entry name" value="Mrp_NBP35"/>
    <property type="match status" value="1"/>
</dbReference>
<dbReference type="Pfam" id="PF10609">
    <property type="entry name" value="ParA"/>
    <property type="match status" value="1"/>
</dbReference>
<evidence type="ECO:0000256" key="4">
    <source>
        <dbReference type="ARBA" id="ARBA00023004"/>
    </source>
</evidence>
<evidence type="ECO:0000313" key="6">
    <source>
        <dbReference type="EMBL" id="MBO8440197.1"/>
    </source>
</evidence>
<gene>
    <name evidence="6" type="ORF">IAC51_06055</name>
</gene>
<evidence type="ECO:0000256" key="2">
    <source>
        <dbReference type="ARBA" id="ARBA00022741"/>
    </source>
</evidence>
<dbReference type="PANTHER" id="PTHR42961">
    <property type="entry name" value="IRON-SULFUR PROTEIN NUBPL"/>
    <property type="match status" value="1"/>
</dbReference>
<dbReference type="SUPFAM" id="SSF52540">
    <property type="entry name" value="P-loop containing nucleoside triphosphate hydrolases"/>
    <property type="match status" value="1"/>
</dbReference>